<dbReference type="CDD" id="cd05233">
    <property type="entry name" value="SDR_c"/>
    <property type="match status" value="1"/>
</dbReference>
<dbReference type="AlphaFoldDB" id="A0A517SVW8"/>
<keyword evidence="2" id="KW-0560">Oxidoreductase</keyword>
<dbReference type="Gene3D" id="3.40.50.720">
    <property type="entry name" value="NAD(P)-binding Rossmann-like Domain"/>
    <property type="match status" value="1"/>
</dbReference>
<evidence type="ECO:0000256" key="1">
    <source>
        <dbReference type="ARBA" id="ARBA00006484"/>
    </source>
</evidence>
<dbReference type="GO" id="GO:0030497">
    <property type="term" value="P:fatty acid elongation"/>
    <property type="evidence" value="ECO:0007669"/>
    <property type="project" value="TreeGrafter"/>
</dbReference>
<dbReference type="Pfam" id="PF13561">
    <property type="entry name" value="adh_short_C2"/>
    <property type="match status" value="1"/>
</dbReference>
<dbReference type="PRINTS" id="PR00081">
    <property type="entry name" value="GDHRDH"/>
</dbReference>
<evidence type="ECO:0000313" key="2">
    <source>
        <dbReference type="EMBL" id="QDT60287.1"/>
    </source>
</evidence>
<dbReference type="EMBL" id="CP036272">
    <property type="protein sequence ID" value="QDT60287.1"/>
    <property type="molecule type" value="Genomic_DNA"/>
</dbReference>
<reference evidence="2 3" key="1">
    <citation type="submission" date="2019-02" db="EMBL/GenBank/DDBJ databases">
        <title>Deep-cultivation of Planctomycetes and their phenomic and genomic characterization uncovers novel biology.</title>
        <authorList>
            <person name="Wiegand S."/>
            <person name="Jogler M."/>
            <person name="Boedeker C."/>
            <person name="Pinto D."/>
            <person name="Vollmers J."/>
            <person name="Rivas-Marin E."/>
            <person name="Kohn T."/>
            <person name="Peeters S.H."/>
            <person name="Heuer A."/>
            <person name="Rast P."/>
            <person name="Oberbeckmann S."/>
            <person name="Bunk B."/>
            <person name="Jeske O."/>
            <person name="Meyerdierks A."/>
            <person name="Storesund J.E."/>
            <person name="Kallscheuer N."/>
            <person name="Luecker S."/>
            <person name="Lage O.M."/>
            <person name="Pohl T."/>
            <person name="Merkel B.J."/>
            <person name="Hornburger P."/>
            <person name="Mueller R.-W."/>
            <person name="Bruemmer F."/>
            <person name="Labrenz M."/>
            <person name="Spormann A.M."/>
            <person name="Op den Camp H."/>
            <person name="Overmann J."/>
            <person name="Amann R."/>
            <person name="Jetten M.S.M."/>
            <person name="Mascher T."/>
            <person name="Medema M.H."/>
            <person name="Devos D.P."/>
            <person name="Kaster A.-K."/>
            <person name="Ovreas L."/>
            <person name="Rohde M."/>
            <person name="Galperin M.Y."/>
            <person name="Jogler C."/>
        </authorList>
    </citation>
    <scope>NUCLEOTIDE SEQUENCE [LARGE SCALE GENOMIC DNA]</scope>
    <source>
        <strain evidence="2 3">SV_7m_r</strain>
    </source>
</reference>
<dbReference type="EC" id="1.1.1.47" evidence="2"/>
<protein>
    <submittedName>
        <fullName evidence="2">Glucose 1-dehydrogenase 2</fullName>
        <ecNumber evidence="2">1.1.1.47</ecNumber>
    </submittedName>
</protein>
<sequence>MIRAVVTGASSGIGQAAAIALAKTYRHRNQAPVKIVVHYRNNESGAEQTADQIRQQGGQALTLSADLNDAAACDTLLDQSWQWLSVPNTWINFAGVDVLTGEAKSWSFERKLKQLMEVDVLATIKLNREVANRMLAGPESGPPPSITFVGWDQAPLGMEGEAGQMFGPVKAAVMAFANSLAQQCAPKVRVNTVAPGWIQTSWGQTTDSYWNDRAQQQSLMNRWGKPADVARAVCWLSDPENTFCTGQTLEVNGGWNRQFDR</sequence>
<keyword evidence="3" id="KW-1185">Reference proteome</keyword>
<dbReference type="PANTHER" id="PTHR42760">
    <property type="entry name" value="SHORT-CHAIN DEHYDROGENASES/REDUCTASES FAMILY MEMBER"/>
    <property type="match status" value="1"/>
</dbReference>
<comment type="similarity">
    <text evidence="1">Belongs to the short-chain dehydrogenases/reductases (SDR) family.</text>
</comment>
<accession>A0A517SVW8</accession>
<dbReference type="RefSeq" id="WP_145272758.1">
    <property type="nucleotide sequence ID" value="NZ_CP036272.1"/>
</dbReference>
<dbReference type="InterPro" id="IPR036291">
    <property type="entry name" value="NAD(P)-bd_dom_sf"/>
</dbReference>
<evidence type="ECO:0000313" key="3">
    <source>
        <dbReference type="Proteomes" id="UP000315003"/>
    </source>
</evidence>
<dbReference type="PANTHER" id="PTHR42760:SF40">
    <property type="entry name" value="3-OXOACYL-[ACYL-CARRIER-PROTEIN] REDUCTASE, CHLOROPLASTIC"/>
    <property type="match status" value="1"/>
</dbReference>
<dbReference type="OrthoDB" id="248827at2"/>
<proteinExistence type="inferred from homology"/>
<dbReference type="SUPFAM" id="SSF51735">
    <property type="entry name" value="NAD(P)-binding Rossmann-fold domains"/>
    <property type="match status" value="1"/>
</dbReference>
<dbReference type="InterPro" id="IPR002347">
    <property type="entry name" value="SDR_fam"/>
</dbReference>
<dbReference type="Proteomes" id="UP000315003">
    <property type="component" value="Chromosome"/>
</dbReference>
<organism evidence="2 3">
    <name type="scientific">Stieleria bergensis</name>
    <dbReference type="NCBI Taxonomy" id="2528025"/>
    <lineage>
        <taxon>Bacteria</taxon>
        <taxon>Pseudomonadati</taxon>
        <taxon>Planctomycetota</taxon>
        <taxon>Planctomycetia</taxon>
        <taxon>Pirellulales</taxon>
        <taxon>Pirellulaceae</taxon>
        <taxon>Stieleria</taxon>
    </lineage>
</organism>
<dbReference type="GO" id="GO:0047936">
    <property type="term" value="F:glucose 1-dehydrogenase [NAD(P)+] activity"/>
    <property type="evidence" value="ECO:0007669"/>
    <property type="project" value="UniProtKB-EC"/>
</dbReference>
<gene>
    <name evidence="2" type="primary">ycdF_2</name>
    <name evidence="2" type="ORF">SV7mr_28070</name>
</gene>
<name>A0A517SVW8_9BACT</name>